<sequence>MDTNVGLKSWTPVKPTFYCGGRDKMNGMDRREKGREGLSLGVEKFSLEVFSTNMHIMQVIDPS</sequence>
<evidence type="ECO:0000313" key="1">
    <source>
        <dbReference type="EMBL" id="PON48130.1"/>
    </source>
</evidence>
<proteinExistence type="predicted"/>
<accession>A0A2P5BH72</accession>
<organism evidence="1 2">
    <name type="scientific">Parasponia andersonii</name>
    <name type="common">Sponia andersonii</name>
    <dbReference type="NCBI Taxonomy" id="3476"/>
    <lineage>
        <taxon>Eukaryota</taxon>
        <taxon>Viridiplantae</taxon>
        <taxon>Streptophyta</taxon>
        <taxon>Embryophyta</taxon>
        <taxon>Tracheophyta</taxon>
        <taxon>Spermatophyta</taxon>
        <taxon>Magnoliopsida</taxon>
        <taxon>eudicotyledons</taxon>
        <taxon>Gunneridae</taxon>
        <taxon>Pentapetalae</taxon>
        <taxon>rosids</taxon>
        <taxon>fabids</taxon>
        <taxon>Rosales</taxon>
        <taxon>Cannabaceae</taxon>
        <taxon>Parasponia</taxon>
    </lineage>
</organism>
<dbReference type="EMBL" id="JXTB01000281">
    <property type="protein sequence ID" value="PON48130.1"/>
    <property type="molecule type" value="Genomic_DNA"/>
</dbReference>
<keyword evidence="2" id="KW-1185">Reference proteome</keyword>
<protein>
    <submittedName>
        <fullName evidence="1">Uncharacterized protein</fullName>
    </submittedName>
</protein>
<gene>
    <name evidence="1" type="ORF">PanWU01x14_239180</name>
</gene>
<evidence type="ECO:0000313" key="2">
    <source>
        <dbReference type="Proteomes" id="UP000237105"/>
    </source>
</evidence>
<reference evidence="2" key="1">
    <citation type="submission" date="2016-06" db="EMBL/GenBank/DDBJ databases">
        <title>Parallel loss of symbiosis genes in relatives of nitrogen-fixing non-legume Parasponia.</title>
        <authorList>
            <person name="Van Velzen R."/>
            <person name="Holmer R."/>
            <person name="Bu F."/>
            <person name="Rutten L."/>
            <person name="Van Zeijl A."/>
            <person name="Liu W."/>
            <person name="Santuari L."/>
            <person name="Cao Q."/>
            <person name="Sharma T."/>
            <person name="Shen D."/>
            <person name="Roswanjaya Y."/>
            <person name="Wardhani T."/>
            <person name="Kalhor M.S."/>
            <person name="Jansen J."/>
            <person name="Van den Hoogen J."/>
            <person name="Gungor B."/>
            <person name="Hartog M."/>
            <person name="Hontelez J."/>
            <person name="Verver J."/>
            <person name="Yang W.-C."/>
            <person name="Schijlen E."/>
            <person name="Repin R."/>
            <person name="Schilthuizen M."/>
            <person name="Schranz E."/>
            <person name="Heidstra R."/>
            <person name="Miyata K."/>
            <person name="Fedorova E."/>
            <person name="Kohlen W."/>
            <person name="Bisseling T."/>
            <person name="Smit S."/>
            <person name="Geurts R."/>
        </authorList>
    </citation>
    <scope>NUCLEOTIDE SEQUENCE [LARGE SCALE GENOMIC DNA]</scope>
    <source>
        <strain evidence="2">cv. WU1-14</strain>
    </source>
</reference>
<name>A0A2P5BH72_PARAD</name>
<dbReference type="AlphaFoldDB" id="A0A2P5BH72"/>
<dbReference type="Proteomes" id="UP000237105">
    <property type="component" value="Unassembled WGS sequence"/>
</dbReference>
<comment type="caution">
    <text evidence="1">The sequence shown here is derived from an EMBL/GenBank/DDBJ whole genome shotgun (WGS) entry which is preliminary data.</text>
</comment>